<accession>A0A348HGX7</accession>
<organism evidence="17 18">
    <name type="scientific">Zymobacter palmae</name>
    <dbReference type="NCBI Taxonomy" id="33074"/>
    <lineage>
        <taxon>Bacteria</taxon>
        <taxon>Pseudomonadati</taxon>
        <taxon>Pseudomonadota</taxon>
        <taxon>Gammaproteobacteria</taxon>
        <taxon>Oceanospirillales</taxon>
        <taxon>Halomonadaceae</taxon>
        <taxon>Zymobacter group</taxon>
        <taxon>Zymobacter</taxon>
    </lineage>
</organism>
<evidence type="ECO:0000313" key="17">
    <source>
        <dbReference type="EMBL" id="BBG30879.1"/>
    </source>
</evidence>
<keyword evidence="15" id="KW-0694">RNA-binding</keyword>
<dbReference type="Pfam" id="PF10150">
    <property type="entry name" value="RNase_E_G"/>
    <property type="match status" value="1"/>
</dbReference>
<proteinExistence type="inferred from homology"/>
<keyword evidence="13" id="KW-0378">Hydrolase</keyword>
<evidence type="ECO:0000256" key="9">
    <source>
        <dbReference type="ARBA" id="ARBA00022722"/>
    </source>
</evidence>
<dbReference type="PANTHER" id="PTHR30001:SF0">
    <property type="entry name" value="RIBONUCLEASE G"/>
    <property type="match status" value="1"/>
</dbReference>
<keyword evidence="14" id="KW-0460">Magnesium</keyword>
<dbReference type="Pfam" id="PF00575">
    <property type="entry name" value="S1"/>
    <property type="match status" value="1"/>
</dbReference>
<dbReference type="AlphaFoldDB" id="A0A348HGX7"/>
<dbReference type="GO" id="GO:0005737">
    <property type="term" value="C:cytoplasm"/>
    <property type="evidence" value="ECO:0007669"/>
    <property type="project" value="UniProtKB-SubCell"/>
</dbReference>
<keyword evidence="12" id="KW-0255">Endonuclease</keyword>
<comment type="cofactor">
    <cofactor evidence="1">
        <name>Mg(2+)</name>
        <dbReference type="ChEBI" id="CHEBI:18420"/>
    </cofactor>
</comment>
<protein>
    <recommendedName>
        <fullName evidence="4">Ribonuclease G</fullName>
    </recommendedName>
</protein>
<dbReference type="OrthoDB" id="9804278at2"/>
<evidence type="ECO:0000256" key="7">
    <source>
        <dbReference type="ARBA" id="ARBA00022555"/>
    </source>
</evidence>
<evidence type="ECO:0000256" key="2">
    <source>
        <dbReference type="ARBA" id="ARBA00004496"/>
    </source>
</evidence>
<sequence length="487" mass="55229">MSGEVLINLTPMETRVALVEHGVLQEAAIERHHRQGIVGNIYKGKVVRVLPGMQAAFIDIGLERAAFIHVKEVAAQQLHADQIPPIQTLLHEGQRLVVQVVKDPIGTKGARLTTHLSLPSRYMVYMPGASHLGVSQRIKDEATRERLRQTIEALRAPWGDLLSGGFIVRTAAEAADDEALALDMQFLAHLWRKLSERRIEQHAPSLLYYDQPLFLRVLRDLMRDDVERVRVDSRENFEKLKQFAEDYIPALSERIEHYTGDRPIFEMYSVEDELQKALERKVPLKSGGYLILDQTEAMTTIDVNTGGYVGYRNLEDTIFRTNLEAAQAIARQLRLRNLGGIIIIDFIDMASSEHQRQVIRTLEKALEHDLARTKLSGVTELGLVQVTRKRTRKSLEQTLCEPCQTCRGRGTQKTAETLCYEILREIVRINRLSRASGYLVLASTSVVERFLNDTAPAVAELEAFIGLPVRFQAESHYYQEQYDIVLG</sequence>
<dbReference type="Proteomes" id="UP000267342">
    <property type="component" value="Chromosome"/>
</dbReference>
<keyword evidence="8" id="KW-0819">tRNA processing</keyword>
<evidence type="ECO:0000256" key="3">
    <source>
        <dbReference type="ARBA" id="ARBA00005663"/>
    </source>
</evidence>
<evidence type="ECO:0000256" key="13">
    <source>
        <dbReference type="ARBA" id="ARBA00022801"/>
    </source>
</evidence>
<dbReference type="STRING" id="1123510.GCA_000620025_00753"/>
<keyword evidence="9" id="KW-0540">Nuclease</keyword>
<dbReference type="SUPFAM" id="SSF50249">
    <property type="entry name" value="Nucleic acid-binding proteins"/>
    <property type="match status" value="1"/>
</dbReference>
<evidence type="ECO:0000259" key="16">
    <source>
        <dbReference type="PROSITE" id="PS50126"/>
    </source>
</evidence>
<dbReference type="CDD" id="cd04453">
    <property type="entry name" value="S1_RNase_E"/>
    <property type="match status" value="1"/>
</dbReference>
<dbReference type="InterPro" id="IPR019307">
    <property type="entry name" value="RNA-bd_AU-1/RNase_E/G"/>
</dbReference>
<keyword evidence="18" id="KW-1185">Reference proteome</keyword>
<dbReference type="EMBL" id="AP018933">
    <property type="protein sequence ID" value="BBG30879.1"/>
    <property type="molecule type" value="Genomic_DNA"/>
</dbReference>
<dbReference type="GO" id="GO:0004540">
    <property type="term" value="F:RNA nuclease activity"/>
    <property type="evidence" value="ECO:0007669"/>
    <property type="project" value="InterPro"/>
</dbReference>
<dbReference type="PROSITE" id="PS50126">
    <property type="entry name" value="S1"/>
    <property type="match status" value="1"/>
</dbReference>
<evidence type="ECO:0000313" key="18">
    <source>
        <dbReference type="Proteomes" id="UP000267342"/>
    </source>
</evidence>
<dbReference type="Pfam" id="PF20833">
    <property type="entry name" value="RNase_E_G_Thio"/>
    <property type="match status" value="1"/>
</dbReference>
<dbReference type="GO" id="GO:0004519">
    <property type="term" value="F:endonuclease activity"/>
    <property type="evidence" value="ECO:0007669"/>
    <property type="project" value="UniProtKB-KW"/>
</dbReference>
<dbReference type="RefSeq" id="WP_027705889.1">
    <property type="nucleotide sequence ID" value="NZ_AP018933.1"/>
</dbReference>
<evidence type="ECO:0000256" key="10">
    <source>
        <dbReference type="ARBA" id="ARBA00022723"/>
    </source>
</evidence>
<keyword evidence="7" id="KW-0820">tRNA-binding</keyword>
<dbReference type="InterPro" id="IPR004659">
    <property type="entry name" value="RNase_E/G"/>
</dbReference>
<dbReference type="Gene3D" id="3.40.1260.20">
    <property type="entry name" value="Ribonuclease E, catalytic domain"/>
    <property type="match status" value="1"/>
</dbReference>
<dbReference type="NCBIfam" id="TIGR00757">
    <property type="entry name" value="RNaseEG"/>
    <property type="match status" value="1"/>
</dbReference>
<feature type="domain" description="S1 motif" evidence="16">
    <location>
        <begin position="39"/>
        <end position="115"/>
    </location>
</feature>
<reference evidence="17 18" key="1">
    <citation type="submission" date="2018-09" db="EMBL/GenBank/DDBJ databases">
        <title>Zymobacter palmae IAM14233 (=T109) whole genome analysis.</title>
        <authorList>
            <person name="Yanase H."/>
        </authorList>
    </citation>
    <scope>NUCLEOTIDE SEQUENCE [LARGE SCALE GENOMIC DNA]</scope>
    <source>
        <strain evidence="17 18">IAM14233</strain>
    </source>
</reference>
<dbReference type="GO" id="GO:0008033">
    <property type="term" value="P:tRNA processing"/>
    <property type="evidence" value="ECO:0007669"/>
    <property type="project" value="UniProtKB-KW"/>
</dbReference>
<evidence type="ECO:0000256" key="5">
    <source>
        <dbReference type="ARBA" id="ARBA00022490"/>
    </source>
</evidence>
<dbReference type="KEGG" id="zpl:ZBT109_2142"/>
<evidence type="ECO:0000256" key="15">
    <source>
        <dbReference type="ARBA" id="ARBA00022884"/>
    </source>
</evidence>
<evidence type="ECO:0000256" key="8">
    <source>
        <dbReference type="ARBA" id="ARBA00022694"/>
    </source>
</evidence>
<dbReference type="SMART" id="SM00316">
    <property type="entry name" value="S1"/>
    <property type="match status" value="1"/>
</dbReference>
<keyword evidence="5" id="KW-0963">Cytoplasm</keyword>
<dbReference type="GO" id="GO:0019843">
    <property type="term" value="F:rRNA binding"/>
    <property type="evidence" value="ECO:0007669"/>
    <property type="project" value="UniProtKB-KW"/>
</dbReference>
<dbReference type="PANTHER" id="PTHR30001">
    <property type="entry name" value="RIBONUCLEASE"/>
    <property type="match status" value="1"/>
</dbReference>
<dbReference type="GO" id="GO:0046872">
    <property type="term" value="F:metal ion binding"/>
    <property type="evidence" value="ECO:0007669"/>
    <property type="project" value="UniProtKB-KW"/>
</dbReference>
<comment type="similarity">
    <text evidence="3">Belongs to the RNase E/G family. RNase G subfamily.</text>
</comment>
<keyword evidence="6" id="KW-0698">rRNA processing</keyword>
<dbReference type="InterPro" id="IPR048583">
    <property type="entry name" value="RNase_E_G_thioredoxin-like"/>
</dbReference>
<keyword evidence="10" id="KW-0479">Metal-binding</keyword>
<dbReference type="NCBIfam" id="NF008689">
    <property type="entry name" value="PRK11712.1"/>
    <property type="match status" value="1"/>
</dbReference>
<dbReference type="InterPro" id="IPR003029">
    <property type="entry name" value="S1_domain"/>
</dbReference>
<evidence type="ECO:0000256" key="4">
    <source>
        <dbReference type="ARBA" id="ARBA00017719"/>
    </source>
</evidence>
<evidence type="ECO:0000256" key="11">
    <source>
        <dbReference type="ARBA" id="ARBA00022730"/>
    </source>
</evidence>
<dbReference type="InterPro" id="IPR012340">
    <property type="entry name" value="NA-bd_OB-fold"/>
</dbReference>
<dbReference type="GO" id="GO:0000049">
    <property type="term" value="F:tRNA binding"/>
    <property type="evidence" value="ECO:0007669"/>
    <property type="project" value="UniProtKB-KW"/>
</dbReference>
<evidence type="ECO:0000256" key="1">
    <source>
        <dbReference type="ARBA" id="ARBA00001946"/>
    </source>
</evidence>
<evidence type="ECO:0000256" key="12">
    <source>
        <dbReference type="ARBA" id="ARBA00022759"/>
    </source>
</evidence>
<dbReference type="Gene3D" id="2.40.50.140">
    <property type="entry name" value="Nucleic acid-binding proteins"/>
    <property type="match status" value="1"/>
</dbReference>
<evidence type="ECO:0000256" key="14">
    <source>
        <dbReference type="ARBA" id="ARBA00022842"/>
    </source>
</evidence>
<keyword evidence="11" id="KW-0699">rRNA-binding</keyword>
<dbReference type="GO" id="GO:0006364">
    <property type="term" value="P:rRNA processing"/>
    <property type="evidence" value="ECO:0007669"/>
    <property type="project" value="UniProtKB-KW"/>
</dbReference>
<comment type="subcellular location">
    <subcellularLocation>
        <location evidence="2">Cytoplasm</location>
    </subcellularLocation>
</comment>
<dbReference type="GO" id="GO:0016787">
    <property type="term" value="F:hydrolase activity"/>
    <property type="evidence" value="ECO:0007669"/>
    <property type="project" value="UniProtKB-KW"/>
</dbReference>
<evidence type="ECO:0000256" key="6">
    <source>
        <dbReference type="ARBA" id="ARBA00022552"/>
    </source>
</evidence>
<name>A0A348HGX7_9GAMM</name>
<gene>
    <name evidence="17" type="ORF">ZBT109_2142</name>
</gene>